<organism evidence="1">
    <name type="scientific">Rhizophora mucronata</name>
    <name type="common">Asiatic mangrove</name>
    <dbReference type="NCBI Taxonomy" id="61149"/>
    <lineage>
        <taxon>Eukaryota</taxon>
        <taxon>Viridiplantae</taxon>
        <taxon>Streptophyta</taxon>
        <taxon>Embryophyta</taxon>
        <taxon>Tracheophyta</taxon>
        <taxon>Spermatophyta</taxon>
        <taxon>Magnoliopsida</taxon>
        <taxon>eudicotyledons</taxon>
        <taxon>Gunneridae</taxon>
        <taxon>Pentapetalae</taxon>
        <taxon>rosids</taxon>
        <taxon>fabids</taxon>
        <taxon>Malpighiales</taxon>
        <taxon>Rhizophoraceae</taxon>
        <taxon>Rhizophora</taxon>
    </lineage>
</organism>
<reference evidence="1" key="1">
    <citation type="submission" date="2018-02" db="EMBL/GenBank/DDBJ databases">
        <title>Rhizophora mucronata_Transcriptome.</title>
        <authorList>
            <person name="Meera S.P."/>
            <person name="Sreeshan A."/>
            <person name="Augustine A."/>
        </authorList>
    </citation>
    <scope>NUCLEOTIDE SEQUENCE</scope>
    <source>
        <tissue evidence="1">Leaf</tissue>
    </source>
</reference>
<name>A0A2P2IN93_RHIMU</name>
<dbReference type="EMBL" id="GGEC01002208">
    <property type="protein sequence ID" value="MBW82691.1"/>
    <property type="molecule type" value="Transcribed_RNA"/>
</dbReference>
<protein>
    <submittedName>
        <fullName evidence="1">Uncharacterized protein</fullName>
    </submittedName>
</protein>
<proteinExistence type="predicted"/>
<accession>A0A2P2IN93</accession>
<sequence>MLWLTVISTGLLRLYFKRCCFVGWTQERFLIISWILSGEGDLNLLWVLIY</sequence>
<evidence type="ECO:0000313" key="1">
    <source>
        <dbReference type="EMBL" id="MBW82691.1"/>
    </source>
</evidence>
<dbReference type="AlphaFoldDB" id="A0A2P2IN93"/>